<keyword evidence="2" id="KW-1185">Reference proteome</keyword>
<name>H5XMQ0_9PSEU</name>
<gene>
    <name evidence="1" type="ORF">SaccyDRAFT_2139</name>
</gene>
<dbReference type="AlphaFoldDB" id="H5XMQ0"/>
<evidence type="ECO:0000313" key="2">
    <source>
        <dbReference type="Proteomes" id="UP000002791"/>
    </source>
</evidence>
<dbReference type="HOGENOM" id="CLU_3316499_0_0_11"/>
<organism evidence="1 2">
    <name type="scientific">Saccharomonospora cyanea NA-134</name>
    <dbReference type="NCBI Taxonomy" id="882082"/>
    <lineage>
        <taxon>Bacteria</taxon>
        <taxon>Bacillati</taxon>
        <taxon>Actinomycetota</taxon>
        <taxon>Actinomycetes</taxon>
        <taxon>Pseudonocardiales</taxon>
        <taxon>Pseudonocardiaceae</taxon>
        <taxon>Saccharomonospora</taxon>
    </lineage>
</organism>
<protein>
    <submittedName>
        <fullName evidence="1">Uncharacterized protein</fullName>
    </submittedName>
</protein>
<dbReference type="EMBL" id="CM001440">
    <property type="protein sequence ID" value="EHR61029.1"/>
    <property type="molecule type" value="Genomic_DNA"/>
</dbReference>
<evidence type="ECO:0000313" key="1">
    <source>
        <dbReference type="EMBL" id="EHR61029.1"/>
    </source>
</evidence>
<reference evidence="1 2" key="1">
    <citation type="submission" date="2011-11" db="EMBL/GenBank/DDBJ databases">
        <title>The Noncontiguous Finished sequence of Saccharomonospora cyanea NA-134.</title>
        <authorList>
            <consortium name="US DOE Joint Genome Institute"/>
            <person name="Lucas S."/>
            <person name="Han J."/>
            <person name="Lapidus A."/>
            <person name="Cheng J.-F."/>
            <person name="Goodwin L."/>
            <person name="Pitluck S."/>
            <person name="Peters L."/>
            <person name="Ovchinnikova G."/>
            <person name="Lu M."/>
            <person name="Detter J.C."/>
            <person name="Han C."/>
            <person name="Tapia R."/>
            <person name="Land M."/>
            <person name="Hauser L."/>
            <person name="Kyrpides N."/>
            <person name="Ivanova N."/>
            <person name="Pagani I."/>
            <person name="Brambilla E.-M."/>
            <person name="Klenk H.-P."/>
            <person name="Woyke T."/>
        </authorList>
    </citation>
    <scope>NUCLEOTIDE SEQUENCE [LARGE SCALE GENOMIC DNA]</scope>
    <source>
        <strain evidence="1 2">NA-134</strain>
    </source>
</reference>
<accession>H5XMQ0</accession>
<sequence>MERQIDFSRDRHMLCGGCAQRFLVGLDWTDRWEPTQPSG</sequence>
<proteinExistence type="predicted"/>
<dbReference type="Proteomes" id="UP000002791">
    <property type="component" value="Chromosome"/>
</dbReference>
<dbReference type="STRING" id="882082.SaccyDRAFT_2139"/>